<dbReference type="RefSeq" id="WP_084409324.1">
    <property type="nucleotide sequence ID" value="NZ_FWXR01000004.1"/>
</dbReference>
<dbReference type="GO" id="GO:0016780">
    <property type="term" value="F:phosphotransferase activity, for other substituted phosphate groups"/>
    <property type="evidence" value="ECO:0007669"/>
    <property type="project" value="InterPro"/>
</dbReference>
<dbReference type="OrthoDB" id="9790577at2"/>
<dbReference type="STRING" id="937218.SAMN06297251_104206"/>
<reference evidence="4 5" key="1">
    <citation type="submission" date="2017-04" db="EMBL/GenBank/DDBJ databases">
        <authorList>
            <person name="Afonso C.L."/>
            <person name="Miller P.J."/>
            <person name="Scott M.A."/>
            <person name="Spackman E."/>
            <person name="Goraichik I."/>
            <person name="Dimitrov K.M."/>
            <person name="Suarez D.L."/>
            <person name="Swayne D.E."/>
        </authorList>
    </citation>
    <scope>NUCLEOTIDE SEQUENCE [LARGE SCALE GENOMIC DNA]</scope>
    <source>
        <strain evidence="4 5">CGMCC 1.10972</strain>
    </source>
</reference>
<organism evidence="4 5">
    <name type="scientific">Fulvimarina manganoxydans</name>
    <dbReference type="NCBI Taxonomy" id="937218"/>
    <lineage>
        <taxon>Bacteria</taxon>
        <taxon>Pseudomonadati</taxon>
        <taxon>Pseudomonadota</taxon>
        <taxon>Alphaproteobacteria</taxon>
        <taxon>Hyphomicrobiales</taxon>
        <taxon>Aurantimonadaceae</taxon>
        <taxon>Fulvimarina</taxon>
    </lineage>
</organism>
<feature type="transmembrane region" description="Helical" evidence="3">
    <location>
        <begin position="109"/>
        <end position="129"/>
    </location>
</feature>
<dbReference type="GO" id="GO:0008654">
    <property type="term" value="P:phospholipid biosynthetic process"/>
    <property type="evidence" value="ECO:0007669"/>
    <property type="project" value="InterPro"/>
</dbReference>
<comment type="similarity">
    <text evidence="2">Belongs to the CDP-alcohol phosphatidyltransferase class-I family.</text>
</comment>
<keyword evidence="3" id="KW-0812">Transmembrane</keyword>
<evidence type="ECO:0000256" key="2">
    <source>
        <dbReference type="RuleBase" id="RU003750"/>
    </source>
</evidence>
<dbReference type="InterPro" id="IPR048254">
    <property type="entry name" value="CDP_ALCOHOL_P_TRANSF_CS"/>
</dbReference>
<keyword evidence="5" id="KW-1185">Reference proteome</keyword>
<dbReference type="GO" id="GO:0016020">
    <property type="term" value="C:membrane"/>
    <property type="evidence" value="ECO:0007669"/>
    <property type="project" value="InterPro"/>
</dbReference>
<name>A0A1W2AJL8_9HYPH</name>
<evidence type="ECO:0000313" key="4">
    <source>
        <dbReference type="EMBL" id="SMC60448.1"/>
    </source>
</evidence>
<evidence type="ECO:0000256" key="1">
    <source>
        <dbReference type="ARBA" id="ARBA00022679"/>
    </source>
</evidence>
<dbReference type="PROSITE" id="PS00379">
    <property type="entry name" value="CDP_ALCOHOL_P_TRANSF"/>
    <property type="match status" value="1"/>
</dbReference>
<evidence type="ECO:0000256" key="3">
    <source>
        <dbReference type="SAM" id="Phobius"/>
    </source>
</evidence>
<dbReference type="Pfam" id="PF01066">
    <property type="entry name" value="CDP-OH_P_transf"/>
    <property type="match status" value="1"/>
</dbReference>
<keyword evidence="3" id="KW-0472">Membrane</keyword>
<protein>
    <submittedName>
        <fullName evidence="4">Phosphatidylglycerophosphate synthase</fullName>
    </submittedName>
</protein>
<gene>
    <name evidence="4" type="ORF">SAMN06297251_104206</name>
</gene>
<dbReference type="Gene3D" id="1.20.120.1760">
    <property type="match status" value="1"/>
</dbReference>
<proteinExistence type="inferred from homology"/>
<accession>A0A1W2AJL8</accession>
<sequence length="204" mass="21163">MLDAALRRRIDPPIEALAGWLAGRGATPNLVTLAGLGLGLAAAGSIALGAPLVGLVLILVSRLCDGLDGAIARQTRPSDLGGFLDIVFDFIFYGAIPLGFALLDPAQNGLAAAFLLFTFYANGASVLAFAIMAEKRGIAETSGRGGKSLMFTVGLAEASETLAAFVLACLFPEWFVWIAVVFGAMTAYTCLARIVLAQRLIGEG</sequence>
<dbReference type="AlphaFoldDB" id="A0A1W2AJL8"/>
<dbReference type="InterPro" id="IPR000462">
    <property type="entry name" value="CDP-OH_P_trans"/>
</dbReference>
<dbReference type="Proteomes" id="UP000192656">
    <property type="component" value="Unassembled WGS sequence"/>
</dbReference>
<dbReference type="InterPro" id="IPR043130">
    <property type="entry name" value="CDP-OH_PTrfase_TM_dom"/>
</dbReference>
<keyword evidence="1 2" id="KW-0808">Transferase</keyword>
<feature type="transmembrane region" description="Helical" evidence="3">
    <location>
        <begin position="30"/>
        <end position="60"/>
    </location>
</feature>
<feature type="transmembrane region" description="Helical" evidence="3">
    <location>
        <begin position="80"/>
        <end position="103"/>
    </location>
</feature>
<evidence type="ECO:0000313" key="5">
    <source>
        <dbReference type="Proteomes" id="UP000192656"/>
    </source>
</evidence>
<dbReference type="EMBL" id="FWXR01000004">
    <property type="protein sequence ID" value="SMC60448.1"/>
    <property type="molecule type" value="Genomic_DNA"/>
</dbReference>
<keyword evidence="3" id="KW-1133">Transmembrane helix</keyword>
<feature type="transmembrane region" description="Helical" evidence="3">
    <location>
        <begin position="174"/>
        <end position="196"/>
    </location>
</feature>